<evidence type="ECO:0000313" key="1">
    <source>
        <dbReference type="EMBL" id="CDI84149.1"/>
    </source>
</evidence>
<protein>
    <submittedName>
        <fullName evidence="1">Uncharacterized protein</fullName>
    </submittedName>
</protein>
<reference evidence="1" key="2">
    <citation type="submission" date="2013-10" db="EMBL/GenBank/DDBJ databases">
        <authorList>
            <person name="Aslett M."/>
        </authorList>
    </citation>
    <scope>NUCLEOTIDE SEQUENCE [LARGE SCALE GENOMIC DNA]</scope>
    <source>
        <strain evidence="1">Houghton</strain>
    </source>
</reference>
<dbReference type="RefSeq" id="XP_013246811.1">
    <property type="nucleotide sequence ID" value="XM_013391357.1"/>
</dbReference>
<name>U6H073_EIMAC</name>
<dbReference type="OrthoDB" id="346640at2759"/>
<reference evidence="1" key="1">
    <citation type="submission" date="2013-10" db="EMBL/GenBank/DDBJ databases">
        <title>Genomic analysis of the causative agents of coccidiosis in chickens.</title>
        <authorList>
            <person name="Reid A.J."/>
            <person name="Blake D."/>
            <person name="Billington K."/>
            <person name="Browne H."/>
            <person name="Dunn M."/>
            <person name="Hung S."/>
            <person name="Kawahara F."/>
            <person name="Miranda-Saavedra D."/>
            <person name="Mourier T."/>
            <person name="Nagra H."/>
            <person name="Otto T.D."/>
            <person name="Rawlings N."/>
            <person name="Sanchez A."/>
            <person name="Sanders M."/>
            <person name="Subramaniam C."/>
            <person name="Tay Y."/>
            <person name="Dear P."/>
            <person name="Doerig C."/>
            <person name="Gruber A."/>
            <person name="Parkinson J."/>
            <person name="Shirley M."/>
            <person name="Wan K.L."/>
            <person name="Berriman M."/>
            <person name="Tomley F."/>
            <person name="Pain A."/>
        </authorList>
    </citation>
    <scope>NUCLEOTIDE SEQUENCE [LARGE SCALE GENOMIC DNA]</scope>
    <source>
        <strain evidence="1">Houghton</strain>
    </source>
</reference>
<dbReference type="Proteomes" id="UP000018050">
    <property type="component" value="Unassembled WGS sequence"/>
</dbReference>
<dbReference type="EMBL" id="HG673602">
    <property type="protein sequence ID" value="CDI84149.1"/>
    <property type="molecule type" value="Genomic_DNA"/>
</dbReference>
<proteinExistence type="predicted"/>
<accession>U6H073</accession>
<organism evidence="1 2">
    <name type="scientific">Eimeria acervulina</name>
    <name type="common">Coccidian parasite</name>
    <dbReference type="NCBI Taxonomy" id="5801"/>
    <lineage>
        <taxon>Eukaryota</taxon>
        <taxon>Sar</taxon>
        <taxon>Alveolata</taxon>
        <taxon>Apicomplexa</taxon>
        <taxon>Conoidasida</taxon>
        <taxon>Coccidia</taxon>
        <taxon>Eucoccidiorida</taxon>
        <taxon>Eimeriorina</taxon>
        <taxon>Eimeriidae</taxon>
        <taxon>Eimeria</taxon>
    </lineage>
</organism>
<gene>
    <name evidence="1" type="ORF">EAH_00049170</name>
</gene>
<sequence length="108" mass="12460">MPDHAEEGQERSLASRLVDAEKEVRKKVNPKDMHAIELELQEEHAQLMLERRHEIQALKEKIHRLDTLVTELQQQRQQQQQGLLASVFTCNCNATTEDPTTEHTIAVP</sequence>
<evidence type="ECO:0000313" key="2">
    <source>
        <dbReference type="Proteomes" id="UP000018050"/>
    </source>
</evidence>
<dbReference type="OMA" id="MTIPPHE"/>
<dbReference type="AlphaFoldDB" id="U6H073"/>
<keyword evidence="2" id="KW-1185">Reference proteome</keyword>
<dbReference type="VEuPathDB" id="ToxoDB:EAH_00049170"/>
<dbReference type="GeneID" id="25272987"/>